<proteinExistence type="predicted"/>
<dbReference type="PROSITE" id="PS51318">
    <property type="entry name" value="TAT"/>
    <property type="match status" value="1"/>
</dbReference>
<dbReference type="EMBL" id="JBHSDJ010000013">
    <property type="protein sequence ID" value="MFC4246462.1"/>
    <property type="molecule type" value="Genomic_DNA"/>
</dbReference>
<accession>A0ABD5NWY7</accession>
<evidence type="ECO:0000313" key="1">
    <source>
        <dbReference type="EMBL" id="MFC4246462.1"/>
    </source>
</evidence>
<evidence type="ECO:0000313" key="2">
    <source>
        <dbReference type="Proteomes" id="UP001595821"/>
    </source>
</evidence>
<comment type="caution">
    <text evidence="1">The sequence shown here is derived from an EMBL/GenBank/DDBJ whole genome shotgun (WGS) entry which is preliminary data.</text>
</comment>
<protein>
    <recommendedName>
        <fullName evidence="3">Lipoprotein</fullName>
    </recommendedName>
</protein>
<organism evidence="1 2">
    <name type="scientific">Natribaculum luteum</name>
    <dbReference type="NCBI Taxonomy" id="1586232"/>
    <lineage>
        <taxon>Archaea</taxon>
        <taxon>Methanobacteriati</taxon>
        <taxon>Methanobacteriota</taxon>
        <taxon>Stenosarchaea group</taxon>
        <taxon>Halobacteria</taxon>
        <taxon>Halobacteriales</taxon>
        <taxon>Natrialbaceae</taxon>
        <taxon>Natribaculum</taxon>
    </lineage>
</organism>
<dbReference type="PROSITE" id="PS51257">
    <property type="entry name" value="PROKAR_LIPOPROTEIN"/>
    <property type="match status" value="1"/>
</dbReference>
<dbReference type="InterPro" id="IPR006311">
    <property type="entry name" value="TAT_signal"/>
</dbReference>
<dbReference type="RefSeq" id="WP_246966997.1">
    <property type="nucleotide sequence ID" value="NZ_CP095397.1"/>
</dbReference>
<dbReference type="AlphaFoldDB" id="A0ABD5NWY7"/>
<dbReference type="Proteomes" id="UP001595821">
    <property type="component" value="Unassembled WGS sequence"/>
</dbReference>
<dbReference type="GeneID" id="71854758"/>
<name>A0ABD5NWY7_9EURY</name>
<gene>
    <name evidence="1" type="ORF">ACFOZ7_05555</name>
</gene>
<reference evidence="1 2" key="1">
    <citation type="journal article" date="2014" name="Int. J. Syst. Evol. Microbiol.">
        <title>Complete genome sequence of Corynebacterium casei LMG S-19264T (=DSM 44701T), isolated from a smear-ripened cheese.</title>
        <authorList>
            <consortium name="US DOE Joint Genome Institute (JGI-PGF)"/>
            <person name="Walter F."/>
            <person name="Albersmeier A."/>
            <person name="Kalinowski J."/>
            <person name="Ruckert C."/>
        </authorList>
    </citation>
    <scope>NUCLEOTIDE SEQUENCE [LARGE SCALE GENOMIC DNA]</scope>
    <source>
        <strain evidence="1 2">IBRC-M 10912</strain>
    </source>
</reference>
<sequence>MFNIPSRRTVLRLLAVSGLGGLAGCSDANASGKPAHTVSVYLGDRDAVRNVTVTVEEGDGTGVFERSYSLSDDNEAHEDATFPESTDPRDVVVTVDGKQFERPWPAFDDPDTRCSEGNWEGIEVWIEGGPDESPTVRLTGNCQHVTLE</sequence>
<evidence type="ECO:0008006" key="3">
    <source>
        <dbReference type="Google" id="ProtNLM"/>
    </source>
</evidence>